<dbReference type="InterPro" id="IPR030830">
    <property type="entry name" value="Myo_inos_IolC"/>
</dbReference>
<keyword evidence="3" id="KW-0547">Nucleotide-binding</keyword>
<comment type="caution">
    <text evidence="8">The sequence shown here is derived from an EMBL/GenBank/DDBJ whole genome shotgun (WGS) entry which is preliminary data.</text>
</comment>
<name>A0ABU9Q095_9BURK</name>
<dbReference type="InterPro" id="IPR013785">
    <property type="entry name" value="Aldolase_TIM"/>
</dbReference>
<dbReference type="InterPro" id="IPR011611">
    <property type="entry name" value="PfkB_dom"/>
</dbReference>
<dbReference type="InterPro" id="IPR029056">
    <property type="entry name" value="Ribokinase-like"/>
</dbReference>
<feature type="domain" description="Carbohydrate kinase PfkB" evidence="6">
    <location>
        <begin position="15"/>
        <end position="330"/>
    </location>
</feature>
<dbReference type="PANTHER" id="PTHR43085">
    <property type="entry name" value="HEXOKINASE FAMILY MEMBER"/>
    <property type="match status" value="1"/>
</dbReference>
<keyword evidence="5" id="KW-0067">ATP-binding</keyword>
<evidence type="ECO:0000259" key="7">
    <source>
        <dbReference type="Pfam" id="PF09863"/>
    </source>
</evidence>
<dbReference type="InterPro" id="IPR050306">
    <property type="entry name" value="PfkB_Carbo_kinase"/>
</dbReference>
<evidence type="ECO:0000256" key="5">
    <source>
        <dbReference type="ARBA" id="ARBA00022840"/>
    </source>
</evidence>
<dbReference type="RefSeq" id="WP_342830826.1">
    <property type="nucleotide sequence ID" value="NZ_JBANDC010000016.1"/>
</dbReference>
<dbReference type="NCBIfam" id="TIGR04382">
    <property type="entry name" value="myo_inos_iolC_N"/>
    <property type="match status" value="1"/>
</dbReference>
<evidence type="ECO:0000256" key="2">
    <source>
        <dbReference type="ARBA" id="ARBA00022679"/>
    </source>
</evidence>
<dbReference type="Gene3D" id="3.20.20.70">
    <property type="entry name" value="Aldolase class I"/>
    <property type="match status" value="1"/>
</dbReference>
<dbReference type="PROSITE" id="PS00584">
    <property type="entry name" value="PFKB_KINASES_2"/>
    <property type="match status" value="1"/>
</dbReference>
<organism evidence="8 9">
    <name type="scientific">Collimonas rhizosphaerae</name>
    <dbReference type="NCBI Taxonomy" id="3126357"/>
    <lineage>
        <taxon>Bacteria</taxon>
        <taxon>Pseudomonadati</taxon>
        <taxon>Pseudomonadota</taxon>
        <taxon>Betaproteobacteria</taxon>
        <taxon>Burkholderiales</taxon>
        <taxon>Oxalobacteraceae</taxon>
        <taxon>Collimonas</taxon>
    </lineage>
</organism>
<protein>
    <submittedName>
        <fullName evidence="8">5-dehydro-2-deoxygluconokinase</fullName>
        <ecNumber evidence="8">2.7.1.92</ecNumber>
    </submittedName>
</protein>
<feature type="domain" description="DUF2090" evidence="7">
    <location>
        <begin position="333"/>
        <end position="641"/>
    </location>
</feature>
<dbReference type="GO" id="GO:0047590">
    <property type="term" value="F:5-dehydro-2-deoxygluconokinase activity"/>
    <property type="evidence" value="ECO:0007669"/>
    <property type="project" value="UniProtKB-EC"/>
</dbReference>
<dbReference type="Pfam" id="PF09863">
    <property type="entry name" value="DUF2090"/>
    <property type="match status" value="1"/>
</dbReference>
<keyword evidence="4" id="KW-0418">Kinase</keyword>
<evidence type="ECO:0000313" key="9">
    <source>
        <dbReference type="Proteomes" id="UP001495910"/>
    </source>
</evidence>
<dbReference type="InterPro" id="IPR018659">
    <property type="entry name" value="DUF2090"/>
</dbReference>
<dbReference type="InterPro" id="IPR002173">
    <property type="entry name" value="Carboh/pur_kinase_PfkB_CS"/>
</dbReference>
<dbReference type="CDD" id="cd01166">
    <property type="entry name" value="KdgK"/>
    <property type="match status" value="1"/>
</dbReference>
<evidence type="ECO:0000256" key="1">
    <source>
        <dbReference type="ARBA" id="ARBA00010688"/>
    </source>
</evidence>
<evidence type="ECO:0000259" key="6">
    <source>
        <dbReference type="Pfam" id="PF00294"/>
    </source>
</evidence>
<evidence type="ECO:0000256" key="3">
    <source>
        <dbReference type="ARBA" id="ARBA00022741"/>
    </source>
</evidence>
<reference evidence="8 9" key="1">
    <citation type="submission" date="2024-02" db="EMBL/GenBank/DDBJ databases">
        <title>Draft genome sequence of Collimonas sp. strain H4R21, an effective mineral-weathering bacterial strain isolated from the beech rhizosphere.</title>
        <authorList>
            <person name="Morin E."/>
            <person name="Uroz S."/>
            <person name="Leveau J.H.J."/>
            <person name="Kumar R."/>
            <person name="Rey M.W."/>
            <person name="Pham J."/>
        </authorList>
    </citation>
    <scope>NUCLEOTIDE SEQUENCE [LARGE SCALE GENOMIC DNA]</scope>
    <source>
        <strain evidence="8 9">H4R21</strain>
    </source>
</reference>
<keyword evidence="9" id="KW-1185">Reference proteome</keyword>
<dbReference type="Gene3D" id="3.40.1190.20">
    <property type="match status" value="1"/>
</dbReference>
<comment type="similarity">
    <text evidence="1">Belongs to the carbohydrate kinase PfkB family.</text>
</comment>
<sequence>MLNTNNTFASGRKLDVVCIGRLAVDLYAQQIGAPLADVSSFAKYLGGSSANIAFGCARLGLKSAMLARVGNEHNGQFLTAALAAEGCDVSQVKVDPERLTALVMLGLKDKDTFPLIFYRDNCADMALAEEDIDEAFIASSKALLITGTHFSTQQVHRSSSLALEYARRNNVRTVLDIDYRPVLWGLTQKGDGETRFIANDGVTAHLQGILPKFDLVVGTEEEFMIAGGGRDIIASLQAVRAVSQATLVVKRGPLGCAVIHGAIPSSLDEGFNYKGVQVEVLNVLGAGDAFLSGFLKGWLNGEDDESCCRYANACGALVVSRHACAPAMPTPVELAYFLDHAERMQRPDQDAHLQRLHRVTAPRKTWDEVNVFAFDHRNQFFELARESGVSEARLPQLKQLLVQAVAATEQALGLQGKIGILADDRYGQDALNAATGRGWWIGRTVELPLSNPLEFDYGRSIGSHLLSWPKEHVVKCLVQFHPDDAVEKRLEQEAQIRGLYDAVQVSGHELLLEIIPPKDLPKAEDTVLRGIKRLYNLGIYPEWWKLESMSAQQWQAIDGLIAERDPYCRGVVLLGLAAPVEELAAGFRASRHSKTCRGFMVGRTIFHEPSKLWLQGQIDDAALIRQVRTTFEKLIGVWQASRSEEPAAERAA</sequence>
<evidence type="ECO:0000256" key="4">
    <source>
        <dbReference type="ARBA" id="ARBA00022777"/>
    </source>
</evidence>
<dbReference type="PANTHER" id="PTHR43085:SF49">
    <property type="entry name" value="5-DEHYDRO-2-DEOXYGLUCONOKINASE"/>
    <property type="match status" value="1"/>
</dbReference>
<dbReference type="Gene3D" id="2.20.150.10">
    <property type="entry name" value="putative 5-dehydro-2- deoxygluconokinase"/>
    <property type="match status" value="1"/>
</dbReference>
<dbReference type="EC" id="2.7.1.92" evidence="8"/>
<proteinExistence type="inferred from homology"/>
<keyword evidence="2 8" id="KW-0808">Transferase</keyword>
<dbReference type="EMBL" id="JBANDC010000016">
    <property type="protein sequence ID" value="MEM4989671.1"/>
    <property type="molecule type" value="Genomic_DNA"/>
</dbReference>
<evidence type="ECO:0000313" key="8">
    <source>
        <dbReference type="EMBL" id="MEM4989671.1"/>
    </source>
</evidence>
<dbReference type="InterPro" id="IPR023314">
    <property type="entry name" value="Myo_inos_IolC-like_sf"/>
</dbReference>
<dbReference type="Proteomes" id="UP001495910">
    <property type="component" value="Unassembled WGS sequence"/>
</dbReference>
<accession>A0ABU9Q095</accession>
<dbReference type="Pfam" id="PF00294">
    <property type="entry name" value="PfkB"/>
    <property type="match status" value="1"/>
</dbReference>
<dbReference type="SUPFAM" id="SSF53613">
    <property type="entry name" value="Ribokinase-like"/>
    <property type="match status" value="1"/>
</dbReference>
<gene>
    <name evidence="8" type="primary">iolC</name>
    <name evidence="8" type="ORF">V8G57_19945</name>
</gene>